<dbReference type="EMBL" id="CM039431">
    <property type="protein sequence ID" value="KAI4337405.1"/>
    <property type="molecule type" value="Genomic_DNA"/>
</dbReference>
<reference evidence="1 2" key="1">
    <citation type="journal article" date="2022" name="DNA Res.">
        <title>Chromosomal-level genome assembly of the orchid tree Bauhinia variegata (Leguminosae; Cercidoideae) supports the allotetraploid origin hypothesis of Bauhinia.</title>
        <authorList>
            <person name="Zhong Y."/>
            <person name="Chen Y."/>
            <person name="Zheng D."/>
            <person name="Pang J."/>
            <person name="Liu Y."/>
            <person name="Luo S."/>
            <person name="Meng S."/>
            <person name="Qian L."/>
            <person name="Wei D."/>
            <person name="Dai S."/>
            <person name="Zhou R."/>
        </authorList>
    </citation>
    <scope>NUCLEOTIDE SEQUENCE [LARGE SCALE GENOMIC DNA]</scope>
    <source>
        <strain evidence="1">BV-YZ2020</strain>
    </source>
</reference>
<accession>A0ACB9NLS0</accession>
<keyword evidence="2" id="KW-1185">Reference proteome</keyword>
<gene>
    <name evidence="1" type="ORF">L6164_015827</name>
</gene>
<evidence type="ECO:0000313" key="2">
    <source>
        <dbReference type="Proteomes" id="UP000828941"/>
    </source>
</evidence>
<dbReference type="Proteomes" id="UP000828941">
    <property type="component" value="Chromosome 6"/>
</dbReference>
<organism evidence="1 2">
    <name type="scientific">Bauhinia variegata</name>
    <name type="common">Purple orchid tree</name>
    <name type="synonym">Phanera variegata</name>
    <dbReference type="NCBI Taxonomy" id="167791"/>
    <lineage>
        <taxon>Eukaryota</taxon>
        <taxon>Viridiplantae</taxon>
        <taxon>Streptophyta</taxon>
        <taxon>Embryophyta</taxon>
        <taxon>Tracheophyta</taxon>
        <taxon>Spermatophyta</taxon>
        <taxon>Magnoliopsida</taxon>
        <taxon>eudicotyledons</taxon>
        <taxon>Gunneridae</taxon>
        <taxon>Pentapetalae</taxon>
        <taxon>rosids</taxon>
        <taxon>fabids</taxon>
        <taxon>Fabales</taxon>
        <taxon>Fabaceae</taxon>
        <taxon>Cercidoideae</taxon>
        <taxon>Cercideae</taxon>
        <taxon>Bauhiniinae</taxon>
        <taxon>Bauhinia</taxon>
    </lineage>
</organism>
<proteinExistence type="predicted"/>
<protein>
    <submittedName>
        <fullName evidence="1">Uncharacterized protein</fullName>
    </submittedName>
</protein>
<evidence type="ECO:0000313" key="1">
    <source>
        <dbReference type="EMBL" id="KAI4337405.1"/>
    </source>
</evidence>
<comment type="caution">
    <text evidence="1">The sequence shown here is derived from an EMBL/GenBank/DDBJ whole genome shotgun (WGS) entry which is preliminary data.</text>
</comment>
<name>A0ACB9NLS0_BAUVA</name>
<sequence>MAPRKRKTESGQVEAVQPSTTSLRVTRLSLKKAKGNSPSGSVVELPKPALPEKKTKKGKGAGDAKRKETEKGEDTALADTKNVEEKQVAADAPTKKTIVIEHCKQCNQFKKRAIMVKERLEKTVSGITVVANPDKPRRGCFEIREEGGQIFISLLDMKRPFQPMKDLDMDKVITDIIEKIN</sequence>